<dbReference type="AlphaFoldDB" id="A0A1A8YWI0"/>
<keyword evidence="4" id="KW-1185">Reference proteome</keyword>
<dbReference type="Proteomes" id="UP000078550">
    <property type="component" value="Unassembled WGS sequence"/>
</dbReference>
<organism evidence="2 3">
    <name type="scientific">Plasmodium ovale wallikeri</name>
    <dbReference type="NCBI Taxonomy" id="864142"/>
    <lineage>
        <taxon>Eukaryota</taxon>
        <taxon>Sar</taxon>
        <taxon>Alveolata</taxon>
        <taxon>Apicomplexa</taxon>
        <taxon>Aconoidasida</taxon>
        <taxon>Haemosporida</taxon>
        <taxon>Plasmodiidae</taxon>
        <taxon>Plasmodium</taxon>
        <taxon>Plasmodium (Plasmodium)</taxon>
    </lineage>
</organism>
<gene>
    <name evidence="1" type="ORF">POVWA1_028260</name>
    <name evidence="2" type="ORF">POVWA2_028120</name>
</gene>
<evidence type="ECO:0000313" key="3">
    <source>
        <dbReference type="Proteomes" id="UP000078550"/>
    </source>
</evidence>
<accession>A0A1A8YWI0</accession>
<dbReference type="EMBL" id="FLRE01000113">
    <property type="protein sequence ID" value="SBT36056.1"/>
    <property type="molecule type" value="Genomic_DNA"/>
</dbReference>
<reference evidence="3 4" key="1">
    <citation type="submission" date="2016-05" db="EMBL/GenBank/DDBJ databases">
        <authorList>
            <person name="Naeem Raeece"/>
        </authorList>
    </citation>
    <scope>NUCLEOTIDE SEQUENCE [LARGE SCALE GENOMIC DNA]</scope>
</reference>
<dbReference type="Proteomes" id="UP000078555">
    <property type="component" value="Unassembled WGS sequence"/>
</dbReference>
<reference evidence="2" key="2">
    <citation type="submission" date="2016-05" db="EMBL/GenBank/DDBJ databases">
        <authorList>
            <person name="Lavstsen T."/>
            <person name="Jespersen J.S."/>
        </authorList>
    </citation>
    <scope>NUCLEOTIDE SEQUENCE [LARGE SCALE GENOMIC DNA]</scope>
</reference>
<name>A0A1A8YWI0_PLAOA</name>
<sequence length="313" mass="36409">MVKGSLPISKEEIDCSMENTQRSNNNPELTMNETEECNKMKNFSGVTTILNEKEQMGYMKINHPGHISRYPFYEEFKRIHEIATNRNNSSFLNQITLDNLISIEKKFINDNIYINKHAITSHIKKKRLDGKNNGNDCIVYNNNFSIIYLDQDMIYLKKNFLKTILNVLLHDRFSFYEIKITIMLLCFFISLEDKKTVSSSLFPLSLINSLICKFRLKIKKKKLGMTEQSDDDLYSSPSVAITDISDGAENDPKKAPFHYLFICDGENYLCINDNSHIGGTHKDKVEINNMMGYYHYINLNRLTHYLERANCNT</sequence>
<protein>
    <submittedName>
        <fullName evidence="2">Uncharacterized protein</fullName>
    </submittedName>
</protein>
<evidence type="ECO:0000313" key="2">
    <source>
        <dbReference type="EMBL" id="SBT36056.1"/>
    </source>
</evidence>
<evidence type="ECO:0000313" key="1">
    <source>
        <dbReference type="EMBL" id="SBT35599.1"/>
    </source>
</evidence>
<evidence type="ECO:0000313" key="4">
    <source>
        <dbReference type="Proteomes" id="UP000078555"/>
    </source>
</evidence>
<proteinExistence type="predicted"/>
<dbReference type="EMBL" id="FLRD01000084">
    <property type="protein sequence ID" value="SBT35599.1"/>
    <property type="molecule type" value="Genomic_DNA"/>
</dbReference>